<protein>
    <submittedName>
        <fullName evidence="9">Nopaline permease ATP-binding protein P</fullName>
    </submittedName>
</protein>
<dbReference type="PANTHER" id="PTHR43166">
    <property type="entry name" value="AMINO ACID IMPORT ATP-BINDING PROTEIN"/>
    <property type="match status" value="1"/>
</dbReference>
<keyword evidence="10" id="KW-1185">Reference proteome</keyword>
<evidence type="ECO:0000256" key="1">
    <source>
        <dbReference type="ARBA" id="ARBA00004202"/>
    </source>
</evidence>
<keyword evidence="4" id="KW-1003">Cell membrane</keyword>
<sequence length="257" mass="28337">MQDTHHTLVAENIHKSFGSLKVLKGISLRANKGDVISILGSSGSGKSTFLRCINFLETPDQGKIFLDGEEVILNTDRKGRLLGANPAQIQRMRSQLGMVFQGFNLWSHMSVLQNVMEAPIQVLKVSKEEAHERAMRYLGKVGIPHKADAFPSQLSGGQQQRVAIARALAMEPKALLFDEPTSALDPELVGEVLKVMKDLAAEGRTMIVVTHEMGFAREVSDRVVFLHQGQVEEEGTPEEVFENAKSERCRAFLASSL</sequence>
<keyword evidence="5" id="KW-0547">Nucleotide-binding</keyword>
<evidence type="ECO:0000256" key="5">
    <source>
        <dbReference type="ARBA" id="ARBA00022741"/>
    </source>
</evidence>
<accession>A0ABQ5VXW5</accession>
<comment type="caution">
    <text evidence="9">The sequence shown here is derived from an EMBL/GenBank/DDBJ whole genome shotgun (WGS) entry which is preliminary data.</text>
</comment>
<keyword evidence="7" id="KW-0472">Membrane</keyword>
<dbReference type="InterPro" id="IPR030679">
    <property type="entry name" value="ABC_ATPase_HisP-typ"/>
</dbReference>
<dbReference type="SUPFAM" id="SSF52540">
    <property type="entry name" value="P-loop containing nucleoside triphosphate hydrolases"/>
    <property type="match status" value="1"/>
</dbReference>
<comment type="subcellular location">
    <subcellularLocation>
        <location evidence="1">Cell membrane</location>
        <topology evidence="1">Peripheral membrane protein</topology>
    </subcellularLocation>
</comment>
<name>A0ABQ5VXW5_9RHOB</name>
<evidence type="ECO:0000256" key="6">
    <source>
        <dbReference type="ARBA" id="ARBA00022840"/>
    </source>
</evidence>
<evidence type="ECO:0000256" key="2">
    <source>
        <dbReference type="ARBA" id="ARBA00005417"/>
    </source>
</evidence>
<dbReference type="Gene3D" id="3.40.50.300">
    <property type="entry name" value="P-loop containing nucleotide triphosphate hydrolases"/>
    <property type="match status" value="1"/>
</dbReference>
<evidence type="ECO:0000256" key="3">
    <source>
        <dbReference type="ARBA" id="ARBA00022448"/>
    </source>
</evidence>
<dbReference type="Pfam" id="PF00005">
    <property type="entry name" value="ABC_tran"/>
    <property type="match status" value="1"/>
</dbReference>
<dbReference type="InterPro" id="IPR027417">
    <property type="entry name" value="P-loop_NTPase"/>
</dbReference>
<keyword evidence="6 9" id="KW-0067">ATP-binding</keyword>
<dbReference type="PANTHER" id="PTHR43166:SF35">
    <property type="entry name" value="L-CYSTINE IMPORT ATP-BINDING PROTEIN TCYN"/>
    <property type="match status" value="1"/>
</dbReference>
<dbReference type="Proteomes" id="UP001156694">
    <property type="component" value="Unassembled WGS sequence"/>
</dbReference>
<dbReference type="SMART" id="SM00382">
    <property type="entry name" value="AAA"/>
    <property type="match status" value="1"/>
</dbReference>
<feature type="domain" description="ABC transporter" evidence="8">
    <location>
        <begin position="8"/>
        <end position="253"/>
    </location>
</feature>
<dbReference type="PROSITE" id="PS00211">
    <property type="entry name" value="ABC_TRANSPORTER_1"/>
    <property type="match status" value="1"/>
</dbReference>
<dbReference type="InterPro" id="IPR050086">
    <property type="entry name" value="MetN_ABC_transporter-like"/>
</dbReference>
<dbReference type="PIRSF" id="PIRSF039085">
    <property type="entry name" value="ABC_ATPase_HisP"/>
    <property type="match status" value="1"/>
</dbReference>
<dbReference type="EMBL" id="BSNN01000008">
    <property type="protein sequence ID" value="GLQ36278.1"/>
    <property type="molecule type" value="Genomic_DNA"/>
</dbReference>
<dbReference type="InterPro" id="IPR003593">
    <property type="entry name" value="AAA+_ATPase"/>
</dbReference>
<evidence type="ECO:0000259" key="8">
    <source>
        <dbReference type="PROSITE" id="PS50893"/>
    </source>
</evidence>
<dbReference type="CDD" id="cd03262">
    <property type="entry name" value="ABC_HisP_GlnQ"/>
    <property type="match status" value="1"/>
</dbReference>
<dbReference type="InterPro" id="IPR017871">
    <property type="entry name" value="ABC_transporter-like_CS"/>
</dbReference>
<comment type="similarity">
    <text evidence="2">Belongs to the ABC transporter superfamily.</text>
</comment>
<evidence type="ECO:0000313" key="9">
    <source>
        <dbReference type="EMBL" id="GLQ36278.1"/>
    </source>
</evidence>
<gene>
    <name evidence="9" type="primary">nocP</name>
    <name evidence="9" type="ORF">GCM10007939_25620</name>
</gene>
<dbReference type="PROSITE" id="PS50893">
    <property type="entry name" value="ABC_TRANSPORTER_2"/>
    <property type="match status" value="1"/>
</dbReference>
<organism evidence="9 10">
    <name type="scientific">Amylibacter marinus</name>
    <dbReference type="NCBI Taxonomy" id="1475483"/>
    <lineage>
        <taxon>Bacteria</taxon>
        <taxon>Pseudomonadati</taxon>
        <taxon>Pseudomonadota</taxon>
        <taxon>Alphaproteobacteria</taxon>
        <taxon>Rhodobacterales</taxon>
        <taxon>Paracoccaceae</taxon>
        <taxon>Amylibacter</taxon>
    </lineage>
</organism>
<dbReference type="RefSeq" id="WP_284379994.1">
    <property type="nucleotide sequence ID" value="NZ_BSNN01000008.1"/>
</dbReference>
<keyword evidence="3" id="KW-0813">Transport</keyword>
<dbReference type="GO" id="GO:0005524">
    <property type="term" value="F:ATP binding"/>
    <property type="evidence" value="ECO:0007669"/>
    <property type="project" value="UniProtKB-KW"/>
</dbReference>
<evidence type="ECO:0000313" key="10">
    <source>
        <dbReference type="Proteomes" id="UP001156694"/>
    </source>
</evidence>
<reference evidence="10" key="1">
    <citation type="journal article" date="2019" name="Int. J. Syst. Evol. Microbiol.">
        <title>The Global Catalogue of Microorganisms (GCM) 10K type strain sequencing project: providing services to taxonomists for standard genome sequencing and annotation.</title>
        <authorList>
            <consortium name="The Broad Institute Genomics Platform"/>
            <consortium name="The Broad Institute Genome Sequencing Center for Infectious Disease"/>
            <person name="Wu L."/>
            <person name="Ma J."/>
        </authorList>
    </citation>
    <scope>NUCLEOTIDE SEQUENCE [LARGE SCALE GENOMIC DNA]</scope>
    <source>
        <strain evidence="10">NBRC 110140</strain>
    </source>
</reference>
<dbReference type="InterPro" id="IPR003439">
    <property type="entry name" value="ABC_transporter-like_ATP-bd"/>
</dbReference>
<evidence type="ECO:0000256" key="4">
    <source>
        <dbReference type="ARBA" id="ARBA00022475"/>
    </source>
</evidence>
<proteinExistence type="inferred from homology"/>
<evidence type="ECO:0000256" key="7">
    <source>
        <dbReference type="ARBA" id="ARBA00023136"/>
    </source>
</evidence>